<comment type="caution">
    <text evidence="1">The sequence shown here is derived from an EMBL/GenBank/DDBJ whole genome shotgun (WGS) entry which is preliminary data.</text>
</comment>
<dbReference type="Proteomes" id="UP001208570">
    <property type="component" value="Unassembled WGS sequence"/>
</dbReference>
<proteinExistence type="predicted"/>
<organism evidence="1 2">
    <name type="scientific">Paralvinella palmiformis</name>
    <dbReference type="NCBI Taxonomy" id="53620"/>
    <lineage>
        <taxon>Eukaryota</taxon>
        <taxon>Metazoa</taxon>
        <taxon>Spiralia</taxon>
        <taxon>Lophotrochozoa</taxon>
        <taxon>Annelida</taxon>
        <taxon>Polychaeta</taxon>
        <taxon>Sedentaria</taxon>
        <taxon>Canalipalpata</taxon>
        <taxon>Terebellida</taxon>
        <taxon>Terebelliformia</taxon>
        <taxon>Alvinellidae</taxon>
        <taxon>Paralvinella</taxon>
    </lineage>
</organism>
<accession>A0AAD9N7I0</accession>
<dbReference type="EMBL" id="JAODUP010000142">
    <property type="protein sequence ID" value="KAK2159997.1"/>
    <property type="molecule type" value="Genomic_DNA"/>
</dbReference>
<reference evidence="1" key="1">
    <citation type="journal article" date="2023" name="Mol. Biol. Evol.">
        <title>Third-Generation Sequencing Reveals the Adaptive Role of the Epigenome in Three Deep-Sea Polychaetes.</title>
        <authorList>
            <person name="Perez M."/>
            <person name="Aroh O."/>
            <person name="Sun Y."/>
            <person name="Lan Y."/>
            <person name="Juniper S.K."/>
            <person name="Young C.R."/>
            <person name="Angers B."/>
            <person name="Qian P.Y."/>
        </authorList>
    </citation>
    <scope>NUCLEOTIDE SEQUENCE</scope>
    <source>
        <strain evidence="1">P08H-3</strain>
    </source>
</reference>
<sequence>MFIREDTDTIPIMNKRQESVMLRDVIITSDLVEKKLNMLNVSKSAGPKGFHPQIVKERSITIKGQIVAGTKAIWERPAHDLLSRGVKMIRIAINLFDAQGSRKHRNPVKYDNLILQKVNDLDGTEKIYSGMNSMTNLTLTQTKNVMTCMMTHEQIFNEDSDDDEFLGFE</sequence>
<evidence type="ECO:0000313" key="2">
    <source>
        <dbReference type="Proteomes" id="UP001208570"/>
    </source>
</evidence>
<dbReference type="AlphaFoldDB" id="A0AAD9N7I0"/>
<keyword evidence="2" id="KW-1185">Reference proteome</keyword>
<name>A0AAD9N7I0_9ANNE</name>
<evidence type="ECO:0000313" key="1">
    <source>
        <dbReference type="EMBL" id="KAK2159997.1"/>
    </source>
</evidence>
<gene>
    <name evidence="1" type="ORF">LSH36_142g05052</name>
</gene>
<protein>
    <submittedName>
        <fullName evidence="1">Uncharacterized protein</fullName>
    </submittedName>
</protein>